<dbReference type="OrthoDB" id="9765195at2"/>
<reference evidence="6 7" key="1">
    <citation type="submission" date="2017-07" db="EMBL/GenBank/DDBJ databases">
        <title>Virgibacillus sp. LM2416.</title>
        <authorList>
            <person name="Tak E.J."/>
            <person name="Bae J.-W."/>
        </authorList>
    </citation>
    <scope>NUCLEOTIDE SEQUENCE [LARGE SCALE GENOMIC DNA]</scope>
    <source>
        <strain evidence="6 7">LM2416</strain>
    </source>
</reference>
<comment type="similarity">
    <text evidence="1 5">Belongs to the glycosyl hydrolase 1 family.</text>
</comment>
<dbReference type="FunFam" id="3.20.20.80:FF:000004">
    <property type="entry name" value="Beta-glucosidase 6-phospho-beta-glucosidase"/>
    <property type="match status" value="1"/>
</dbReference>
<evidence type="ECO:0000313" key="6">
    <source>
        <dbReference type="EMBL" id="ASK62411.1"/>
    </source>
</evidence>
<evidence type="ECO:0000256" key="2">
    <source>
        <dbReference type="ARBA" id="ARBA00022801"/>
    </source>
</evidence>
<feature type="active site" description="Nucleophile" evidence="4">
    <location>
        <position position="373"/>
    </location>
</feature>
<dbReference type="GO" id="GO:0016052">
    <property type="term" value="P:carbohydrate catabolic process"/>
    <property type="evidence" value="ECO:0007669"/>
    <property type="project" value="TreeGrafter"/>
</dbReference>
<keyword evidence="7" id="KW-1185">Reference proteome</keyword>
<keyword evidence="2" id="KW-0378">Hydrolase</keyword>
<name>A0A220U3K4_9BACI</name>
<dbReference type="PANTHER" id="PTHR10353:SF139">
    <property type="entry name" value="6-PHOSPHO-BETA-GLUCOSIDASE GMUD"/>
    <property type="match status" value="1"/>
</dbReference>
<dbReference type="AlphaFoldDB" id="A0A220U3K4"/>
<proteinExistence type="inferred from homology"/>
<evidence type="ECO:0000256" key="4">
    <source>
        <dbReference type="PROSITE-ProRule" id="PRU10055"/>
    </source>
</evidence>
<dbReference type="KEGG" id="vil:CFK37_09710"/>
<dbReference type="InterPro" id="IPR018120">
    <property type="entry name" value="Glyco_hydro_1_AS"/>
</dbReference>
<dbReference type="PANTHER" id="PTHR10353">
    <property type="entry name" value="GLYCOSYL HYDROLASE"/>
    <property type="match status" value="1"/>
</dbReference>
<dbReference type="Pfam" id="PF00232">
    <property type="entry name" value="Glyco_hydro_1"/>
    <property type="match status" value="1"/>
</dbReference>
<sequence>MVETNTTNNDYHFPDDFWWGSAASATQIEGAASTGGKGMNIWDYWFQEEPNRFYDQIGPEQTSDFYHRYPEDIQLMKQLNHNSFRLSLSWSRIFPEGTGEINEEAIVFYHHVLDELLEAGIEPFVNLYHFDMPMAMQKIGGWENREVIDAFAAYAERCFAIFGDKVKKWFTFNEPIVPVEAGYLYNAHYPNVVDFTRATQVAYNTMLAHAKAVQVFRHADIPQGNIGIILNVTPSYPRSNRPQDLESARIADLLFNRSFLDPAVKGKYPQELITWLKEQGLFPKTEPGDSSLLREGVIDFLGINYYQPRRVKAKEHIPVPDSPMMPESFFDYYEMPGRKMNPYRGWEIYEKGVYDILIDLRDNYGNIECFISENGMGVQNEERFMEENVIQDTYRIAFIKDHLKWIHRALEEGANVKGYHLWTLMDNWSWLNAYKNRYGFISVDLKTMTRTPKKSAWWFKEVIRNNGF</sequence>
<dbReference type="InterPro" id="IPR017853">
    <property type="entry name" value="GH"/>
</dbReference>
<dbReference type="EMBL" id="CP022315">
    <property type="protein sequence ID" value="ASK62411.1"/>
    <property type="molecule type" value="Genomic_DNA"/>
</dbReference>
<evidence type="ECO:0000256" key="5">
    <source>
        <dbReference type="RuleBase" id="RU003690"/>
    </source>
</evidence>
<dbReference type="GO" id="GO:0005829">
    <property type="term" value="C:cytosol"/>
    <property type="evidence" value="ECO:0007669"/>
    <property type="project" value="TreeGrafter"/>
</dbReference>
<dbReference type="Proteomes" id="UP000198312">
    <property type="component" value="Chromosome"/>
</dbReference>
<protein>
    <submittedName>
        <fullName evidence="6">6-phospho-beta-glucosidase</fullName>
    </submittedName>
</protein>
<dbReference type="RefSeq" id="WP_089061671.1">
    <property type="nucleotide sequence ID" value="NZ_CP022315.1"/>
</dbReference>
<dbReference type="SUPFAM" id="SSF51445">
    <property type="entry name" value="(Trans)glycosidases"/>
    <property type="match status" value="1"/>
</dbReference>
<evidence type="ECO:0000256" key="3">
    <source>
        <dbReference type="ARBA" id="ARBA00023295"/>
    </source>
</evidence>
<dbReference type="InterPro" id="IPR001360">
    <property type="entry name" value="Glyco_hydro_1"/>
</dbReference>
<gene>
    <name evidence="6" type="ORF">CFK37_09710</name>
</gene>
<dbReference type="PRINTS" id="PR00131">
    <property type="entry name" value="GLHYDRLASE1"/>
</dbReference>
<keyword evidence="3" id="KW-0326">Glycosidase</keyword>
<dbReference type="GO" id="GO:0008422">
    <property type="term" value="F:beta-glucosidase activity"/>
    <property type="evidence" value="ECO:0007669"/>
    <property type="project" value="TreeGrafter"/>
</dbReference>
<evidence type="ECO:0000313" key="7">
    <source>
        <dbReference type="Proteomes" id="UP000198312"/>
    </source>
</evidence>
<dbReference type="PROSITE" id="PS00572">
    <property type="entry name" value="GLYCOSYL_HYDROL_F1_1"/>
    <property type="match status" value="1"/>
</dbReference>
<accession>A0A220U3K4</accession>
<dbReference type="Gene3D" id="3.20.20.80">
    <property type="entry name" value="Glycosidases"/>
    <property type="match status" value="1"/>
</dbReference>
<evidence type="ECO:0000256" key="1">
    <source>
        <dbReference type="ARBA" id="ARBA00010838"/>
    </source>
</evidence>
<organism evidence="6 7">
    <name type="scientific">Virgibacillus phasianinus</name>
    <dbReference type="NCBI Taxonomy" id="2017483"/>
    <lineage>
        <taxon>Bacteria</taxon>
        <taxon>Bacillati</taxon>
        <taxon>Bacillota</taxon>
        <taxon>Bacilli</taxon>
        <taxon>Bacillales</taxon>
        <taxon>Bacillaceae</taxon>
        <taxon>Virgibacillus</taxon>
    </lineage>
</organism>